<evidence type="ECO:0000313" key="2">
    <source>
        <dbReference type="Proteomes" id="UP001239111"/>
    </source>
</evidence>
<keyword evidence="2" id="KW-1185">Reference proteome</keyword>
<accession>A0ACC2PYR8</accession>
<protein>
    <submittedName>
        <fullName evidence="1">Uncharacterized protein</fullName>
    </submittedName>
</protein>
<dbReference type="EMBL" id="CM056741">
    <property type="protein sequence ID" value="KAJ8688658.1"/>
    <property type="molecule type" value="Genomic_DNA"/>
</dbReference>
<name>A0ACC2PYR8_9HYME</name>
<dbReference type="Proteomes" id="UP001239111">
    <property type="component" value="Chromosome 1"/>
</dbReference>
<gene>
    <name evidence="1" type="ORF">QAD02_024453</name>
</gene>
<sequence length="106" mass="11333">MLEEQQNSATNAAASDEGYDEEVDAAPLPNNSVQSQQSDGSLEVSESNVRPVSNVPSITVAKISVTRIAAMAIKVTRAIIAPRTSDEVSIEGATAATEQGWRWCQW</sequence>
<organism evidence="1 2">
    <name type="scientific">Eretmocerus hayati</name>
    <dbReference type="NCBI Taxonomy" id="131215"/>
    <lineage>
        <taxon>Eukaryota</taxon>
        <taxon>Metazoa</taxon>
        <taxon>Ecdysozoa</taxon>
        <taxon>Arthropoda</taxon>
        <taxon>Hexapoda</taxon>
        <taxon>Insecta</taxon>
        <taxon>Pterygota</taxon>
        <taxon>Neoptera</taxon>
        <taxon>Endopterygota</taxon>
        <taxon>Hymenoptera</taxon>
        <taxon>Apocrita</taxon>
        <taxon>Proctotrupomorpha</taxon>
        <taxon>Chalcidoidea</taxon>
        <taxon>Aphelinidae</taxon>
        <taxon>Aphelininae</taxon>
        <taxon>Eretmocerus</taxon>
    </lineage>
</organism>
<evidence type="ECO:0000313" key="1">
    <source>
        <dbReference type="EMBL" id="KAJ8688658.1"/>
    </source>
</evidence>
<proteinExistence type="predicted"/>
<reference evidence="1" key="1">
    <citation type="submission" date="2023-04" db="EMBL/GenBank/DDBJ databases">
        <title>A chromosome-level genome assembly of the parasitoid wasp Eretmocerus hayati.</title>
        <authorList>
            <person name="Zhong Y."/>
            <person name="Liu S."/>
            <person name="Liu Y."/>
        </authorList>
    </citation>
    <scope>NUCLEOTIDE SEQUENCE</scope>
    <source>
        <strain evidence="1">ZJU_SS_LIU_2023</strain>
    </source>
</reference>
<comment type="caution">
    <text evidence="1">The sequence shown here is derived from an EMBL/GenBank/DDBJ whole genome shotgun (WGS) entry which is preliminary data.</text>
</comment>